<dbReference type="OrthoDB" id="2993351at2759"/>
<keyword evidence="3" id="KW-1185">Reference proteome</keyword>
<gene>
    <name evidence="2" type="ORF">NLJ89_g6656</name>
</gene>
<evidence type="ECO:0000313" key="3">
    <source>
        <dbReference type="Proteomes" id="UP001148786"/>
    </source>
</evidence>
<dbReference type="EMBL" id="JANKHO010000723">
    <property type="protein sequence ID" value="KAJ3506820.1"/>
    <property type="molecule type" value="Genomic_DNA"/>
</dbReference>
<reference evidence="2" key="1">
    <citation type="submission" date="2022-07" db="EMBL/GenBank/DDBJ databases">
        <title>Genome Sequence of Agrocybe chaxingu.</title>
        <authorList>
            <person name="Buettner E."/>
        </authorList>
    </citation>
    <scope>NUCLEOTIDE SEQUENCE</scope>
    <source>
        <strain evidence="2">MP-N11</strain>
    </source>
</reference>
<name>A0A9W8MTV7_9AGAR</name>
<dbReference type="PANTHER" id="PTHR40780:SF2">
    <property type="entry name" value="DUF3669 DOMAIN-CONTAINING PROTEIN"/>
    <property type="match status" value="1"/>
</dbReference>
<sequence>MSSFSQSNSAEEYRQLKLISEALQASGNTILFPAPFNFYSHDDVEFWDESGLVFPPSDSIKTCTYYMSRVYPLPLSAFKAKLVDLFCPPDLKAGALRRVQQGQHLGRLLLGSPESDAKQDAAQTFFDTYNFPLTRERAEELGIDTVSLSGEMGRMLAQLHMTARNDTRGVKVLLGANTTNSTPNPQEQYEPRAWVLDFNQVKVFNLTENQIPLLVNGFFANEAYFPRARPVDPLYSDFSKAYLEECDRIAEVAGQLGQKFILALED</sequence>
<evidence type="ECO:0000313" key="2">
    <source>
        <dbReference type="EMBL" id="KAJ3506820.1"/>
    </source>
</evidence>
<comment type="caution">
    <text evidence="2">The sequence shown here is derived from an EMBL/GenBank/DDBJ whole genome shotgun (WGS) entry which is preliminary data.</text>
</comment>
<proteinExistence type="predicted"/>
<evidence type="ECO:0000259" key="1">
    <source>
        <dbReference type="Pfam" id="PF12417"/>
    </source>
</evidence>
<dbReference type="PANTHER" id="PTHR40780">
    <property type="entry name" value="DUF3669 DOMAIN-CONTAINING PROTEIN"/>
    <property type="match status" value="1"/>
</dbReference>
<dbReference type="Proteomes" id="UP001148786">
    <property type="component" value="Unassembled WGS sequence"/>
</dbReference>
<accession>A0A9W8MTV7</accession>
<dbReference type="InterPro" id="IPR022137">
    <property type="entry name" value="Znf_prot_DUF3669"/>
</dbReference>
<dbReference type="AlphaFoldDB" id="A0A9W8MTV7"/>
<organism evidence="2 3">
    <name type="scientific">Agrocybe chaxingu</name>
    <dbReference type="NCBI Taxonomy" id="84603"/>
    <lineage>
        <taxon>Eukaryota</taxon>
        <taxon>Fungi</taxon>
        <taxon>Dikarya</taxon>
        <taxon>Basidiomycota</taxon>
        <taxon>Agaricomycotina</taxon>
        <taxon>Agaricomycetes</taxon>
        <taxon>Agaricomycetidae</taxon>
        <taxon>Agaricales</taxon>
        <taxon>Agaricineae</taxon>
        <taxon>Strophariaceae</taxon>
        <taxon>Agrocybe</taxon>
    </lineage>
</organism>
<protein>
    <recommendedName>
        <fullName evidence="1">DUF3669 domain-containing protein</fullName>
    </recommendedName>
</protein>
<dbReference type="Pfam" id="PF12417">
    <property type="entry name" value="DUF3669"/>
    <property type="match status" value="1"/>
</dbReference>
<feature type="domain" description="DUF3669" evidence="1">
    <location>
        <begin position="194"/>
        <end position="251"/>
    </location>
</feature>